<comment type="function">
    <text evidence="3">This molybdenum-iron protein is part of the nitrogenase complex that catalyzes the key enzymatic reactions in nitrogen fixation.</text>
</comment>
<dbReference type="EC" id="1.18.6.1" evidence="16"/>
<dbReference type="PROSITE" id="PS00699">
    <property type="entry name" value="NITROGENASE_1_1"/>
    <property type="match status" value="1"/>
</dbReference>
<comment type="similarity">
    <text evidence="4 15">Belongs to the NifD/NifK/NifE/NifN family.</text>
</comment>
<name>A0A7V7QK87_9FIRM</name>
<reference evidence="18 19" key="1">
    <citation type="submission" date="2019-09" db="EMBL/GenBank/DDBJ databases">
        <authorList>
            <person name="Valk L.C."/>
        </authorList>
    </citation>
    <scope>NUCLEOTIDE SEQUENCE [LARGE SCALE GENOMIC DNA]</scope>
    <source>
        <strain evidence="18">GalUA</strain>
    </source>
</reference>
<sequence length="532" mass="59937">MSVAEKVLDQYSSRVYKNRKTHIVEINNNENENQIAANVRTIPGIMTQRGCCYAGCKGVVLGPIKDALQIVHGPIGCSYYAWGTRRHKGKNAEGVDNYLQYSFSTDMQEPDVVFGGEKKLKKAIDEAMELFHPSTIMICSTCPVGLIGDDIHAVAKWAEEKHNIKCIAFSCEGYKGVSQSAGHHIANNQLMKFIIGEGDRKIESKFSVNILGEYNIGGDGWETERILKRIGYEVVSVFTGDSSIEDLKNAHQANLSLVQCHRSINYIAEMIETKYGVPWMKVNFIGVKGTIETLRNIAKYFDNEELTKRTEEVIADELEKIIDDIEYYKTKLKGKTAALYVGGSRSHHYQTLLHDFGVSTVLAGYEFAHRDEYEGREILPFVKEDADSKNIESISVEPDPEKYHLYLQKEVLEKLRDEKLLSYYGGMAKEMEAGTYMVDDLNHFETEEFLKLLKPDIFFSGIKDKFVAQKSGILSRQLHSYDYSGPYSGFRGAVNFARDITMGIYTPAWSFIKAPWKTAPILTGTLGGEQAC</sequence>
<keyword evidence="8" id="KW-0547">Nucleotide-binding</keyword>
<evidence type="ECO:0000256" key="14">
    <source>
        <dbReference type="ARBA" id="ARBA00047967"/>
    </source>
</evidence>
<evidence type="ECO:0000256" key="2">
    <source>
        <dbReference type="ARBA" id="ARBA00001969"/>
    </source>
</evidence>
<keyword evidence="13 15" id="KW-0535">Nitrogen fixation</keyword>
<evidence type="ECO:0000256" key="8">
    <source>
        <dbReference type="ARBA" id="ARBA00022741"/>
    </source>
</evidence>
<comment type="cofactor">
    <cofactor evidence="2">
        <name>[7Fe-Mo-9S-C-homocitryl] cluster</name>
        <dbReference type="ChEBI" id="CHEBI:30409"/>
    </cofactor>
</comment>
<evidence type="ECO:0000256" key="16">
    <source>
        <dbReference type="RuleBase" id="RU004022"/>
    </source>
</evidence>
<keyword evidence="11 16" id="KW-0408">Iron</keyword>
<keyword evidence="7 16" id="KW-0479">Metal-binding</keyword>
<evidence type="ECO:0000256" key="3">
    <source>
        <dbReference type="ARBA" id="ARBA00002621"/>
    </source>
</evidence>
<evidence type="ECO:0000256" key="13">
    <source>
        <dbReference type="ARBA" id="ARBA00023231"/>
    </source>
</evidence>
<evidence type="ECO:0000256" key="7">
    <source>
        <dbReference type="ARBA" id="ARBA00022723"/>
    </source>
</evidence>
<keyword evidence="12" id="KW-0411">Iron-sulfur</keyword>
<evidence type="ECO:0000256" key="5">
    <source>
        <dbReference type="ARBA" id="ARBA00011462"/>
    </source>
</evidence>
<evidence type="ECO:0000259" key="17">
    <source>
        <dbReference type="Pfam" id="PF00148"/>
    </source>
</evidence>
<dbReference type="NCBIfam" id="TIGR01862">
    <property type="entry name" value="N2-ase-Ialpha"/>
    <property type="match status" value="1"/>
</dbReference>
<dbReference type="InterPro" id="IPR005972">
    <property type="entry name" value="Nase_Mo-Fe_asu"/>
</dbReference>
<dbReference type="GO" id="GO:0046872">
    <property type="term" value="F:metal ion binding"/>
    <property type="evidence" value="ECO:0007669"/>
    <property type="project" value="UniProtKB-KW"/>
</dbReference>
<evidence type="ECO:0000256" key="9">
    <source>
        <dbReference type="ARBA" id="ARBA00022840"/>
    </source>
</evidence>
<gene>
    <name evidence="18" type="primary">nifD</name>
    <name evidence="18" type="ORF">F7O84_11560</name>
</gene>
<dbReference type="PROSITE" id="PS00090">
    <property type="entry name" value="NITROGENASE_1_2"/>
    <property type="match status" value="1"/>
</dbReference>
<keyword evidence="10 16" id="KW-0560">Oxidoreductase</keyword>
<comment type="caution">
    <text evidence="18">The sequence shown here is derived from an EMBL/GenBank/DDBJ whole genome shotgun (WGS) entry which is preliminary data.</text>
</comment>
<evidence type="ECO:0000256" key="12">
    <source>
        <dbReference type="ARBA" id="ARBA00023014"/>
    </source>
</evidence>
<dbReference type="Pfam" id="PF00148">
    <property type="entry name" value="Oxidored_nitro"/>
    <property type="match status" value="1"/>
</dbReference>
<accession>A0A7V7QK87</accession>
<dbReference type="GO" id="GO:0016612">
    <property type="term" value="C:molybdenum-iron nitrogenase complex"/>
    <property type="evidence" value="ECO:0007669"/>
    <property type="project" value="UniProtKB-UniRule"/>
</dbReference>
<dbReference type="Gene3D" id="3.40.50.1980">
    <property type="entry name" value="Nitrogenase molybdenum iron protein domain"/>
    <property type="match status" value="2"/>
</dbReference>
<evidence type="ECO:0000313" key="18">
    <source>
        <dbReference type="EMBL" id="KAB1438187.1"/>
    </source>
</evidence>
<dbReference type="OrthoDB" id="9767044at2"/>
<proteinExistence type="inferred from homology"/>
<dbReference type="Proteomes" id="UP000461768">
    <property type="component" value="Unassembled WGS sequence"/>
</dbReference>
<dbReference type="InterPro" id="IPR000318">
    <property type="entry name" value="Nase_comp1_CS"/>
</dbReference>
<dbReference type="RefSeq" id="WP_151145181.1">
    <property type="nucleotide sequence ID" value="NZ_WAGX01000005.1"/>
</dbReference>
<dbReference type="NCBIfam" id="TIGR01282">
    <property type="entry name" value="nifD"/>
    <property type="match status" value="1"/>
</dbReference>
<dbReference type="GO" id="GO:0051536">
    <property type="term" value="F:iron-sulfur cluster binding"/>
    <property type="evidence" value="ECO:0007669"/>
    <property type="project" value="UniProtKB-KW"/>
</dbReference>
<comment type="subunit">
    <text evidence="5">Tetramer of two alpha and two beta chains. Forms complex with the iron protein (nitrogenase component 2).</text>
</comment>
<dbReference type="GO" id="GO:0005524">
    <property type="term" value="F:ATP binding"/>
    <property type="evidence" value="ECO:0007669"/>
    <property type="project" value="UniProtKB-KW"/>
</dbReference>
<dbReference type="AlphaFoldDB" id="A0A7V7QK87"/>
<dbReference type="Gene3D" id="3.40.50.12380">
    <property type="entry name" value="Nitrogenase MoFe cofactor biosynthesis protein NifE, C-terminal"/>
    <property type="match status" value="1"/>
</dbReference>
<protein>
    <recommendedName>
        <fullName evidence="16">Nitrogenase protein alpha chain</fullName>
        <ecNumber evidence="16">1.18.6.1</ecNumber>
    </recommendedName>
</protein>
<keyword evidence="9" id="KW-0067">ATP-binding</keyword>
<dbReference type="InterPro" id="IPR010143">
    <property type="entry name" value="Nase_comp1_asu"/>
</dbReference>
<keyword evidence="6" id="KW-0500">Molybdenum</keyword>
<organism evidence="18 19">
    <name type="scientific">Candidatus Galacturonatibacter soehngenii</name>
    <dbReference type="NCBI Taxonomy" id="2307010"/>
    <lineage>
        <taxon>Bacteria</taxon>
        <taxon>Bacillati</taxon>
        <taxon>Bacillota</taxon>
        <taxon>Clostridia</taxon>
        <taxon>Lachnospirales</taxon>
        <taxon>Lachnospiraceae</taxon>
        <taxon>Candidatus Galacturonatibacter</taxon>
    </lineage>
</organism>
<evidence type="ECO:0000256" key="1">
    <source>
        <dbReference type="ARBA" id="ARBA00001919"/>
    </source>
</evidence>
<keyword evidence="19" id="KW-1185">Reference proteome</keyword>
<evidence type="ECO:0000256" key="10">
    <source>
        <dbReference type="ARBA" id="ARBA00023002"/>
    </source>
</evidence>
<dbReference type="SUPFAM" id="SSF53807">
    <property type="entry name" value="Helical backbone' metal receptor"/>
    <property type="match status" value="1"/>
</dbReference>
<evidence type="ECO:0000256" key="6">
    <source>
        <dbReference type="ARBA" id="ARBA00022505"/>
    </source>
</evidence>
<evidence type="ECO:0000256" key="11">
    <source>
        <dbReference type="ARBA" id="ARBA00023004"/>
    </source>
</evidence>
<evidence type="ECO:0000256" key="15">
    <source>
        <dbReference type="RuleBase" id="RU004021"/>
    </source>
</evidence>
<dbReference type="PANTHER" id="PTHR43457">
    <property type="entry name" value="NITROGENASE MOLYBDENUM-IRON PROTEIN ALPHA CHAIN"/>
    <property type="match status" value="1"/>
</dbReference>
<dbReference type="InterPro" id="IPR000510">
    <property type="entry name" value="Nase/OxRdtase_comp1"/>
</dbReference>
<evidence type="ECO:0000313" key="19">
    <source>
        <dbReference type="Proteomes" id="UP000461768"/>
    </source>
</evidence>
<reference evidence="18 19" key="2">
    <citation type="submission" date="2020-02" db="EMBL/GenBank/DDBJ databases">
        <title>Candidatus Galacturonibacter soehngenii shows hetero-acetogenic catabolism of galacturonic acid but lacks a canonical carbon monoxide dehydrogenase/acetyl-CoA synthase complex.</title>
        <authorList>
            <person name="Diender M."/>
            <person name="Stouten G.R."/>
            <person name="Petersen J.F."/>
            <person name="Nielsen P.H."/>
            <person name="Dueholm M.S."/>
            <person name="Pronk J.T."/>
            <person name="Van Loosdrecht M.C.M."/>
        </authorList>
    </citation>
    <scope>NUCLEOTIDE SEQUENCE [LARGE SCALE GENOMIC DNA]</scope>
    <source>
        <strain evidence="18">GalUA</strain>
    </source>
</reference>
<feature type="domain" description="Nitrogenase/oxidoreductase component 1" evidence="17">
    <location>
        <begin position="51"/>
        <end position="502"/>
    </location>
</feature>
<dbReference type="EMBL" id="WAGX01000005">
    <property type="protein sequence ID" value="KAB1438187.1"/>
    <property type="molecule type" value="Genomic_DNA"/>
</dbReference>
<dbReference type="GO" id="GO:0016163">
    <property type="term" value="F:nitrogenase activity"/>
    <property type="evidence" value="ECO:0007669"/>
    <property type="project" value="UniProtKB-UniRule"/>
</dbReference>
<evidence type="ECO:0000256" key="4">
    <source>
        <dbReference type="ARBA" id="ARBA00011002"/>
    </source>
</evidence>
<comment type="catalytic activity">
    <reaction evidence="14 16">
        <text>N2 + 8 reduced [2Fe-2S]-[ferredoxin] + 16 ATP + 16 H2O = H2 + 8 oxidized [2Fe-2S]-[ferredoxin] + 2 NH4(+) + 16 ADP + 16 phosphate + 6 H(+)</text>
        <dbReference type="Rhea" id="RHEA:21448"/>
        <dbReference type="Rhea" id="RHEA-COMP:10000"/>
        <dbReference type="Rhea" id="RHEA-COMP:10001"/>
        <dbReference type="ChEBI" id="CHEBI:15377"/>
        <dbReference type="ChEBI" id="CHEBI:15378"/>
        <dbReference type="ChEBI" id="CHEBI:17997"/>
        <dbReference type="ChEBI" id="CHEBI:18276"/>
        <dbReference type="ChEBI" id="CHEBI:28938"/>
        <dbReference type="ChEBI" id="CHEBI:30616"/>
        <dbReference type="ChEBI" id="CHEBI:33737"/>
        <dbReference type="ChEBI" id="CHEBI:33738"/>
        <dbReference type="ChEBI" id="CHEBI:43474"/>
        <dbReference type="ChEBI" id="CHEBI:456216"/>
        <dbReference type="EC" id="1.18.6.1"/>
    </reaction>
</comment>
<dbReference type="PANTHER" id="PTHR43457:SF1">
    <property type="entry name" value="NITROGENASE MOLYBDENUM-IRON PROTEIN ALPHA CHAIN"/>
    <property type="match status" value="1"/>
</dbReference>
<comment type="cofactor">
    <cofactor evidence="1">
        <name>[8Fe-7S] cluster</name>
        <dbReference type="ChEBI" id="CHEBI:21143"/>
    </cofactor>
</comment>